<evidence type="ECO:0000256" key="2">
    <source>
        <dbReference type="SAM" id="MobiDB-lite"/>
    </source>
</evidence>
<feature type="region of interest" description="Disordered" evidence="2">
    <location>
        <begin position="1"/>
        <end position="33"/>
    </location>
</feature>
<dbReference type="Gene3D" id="3.40.50.150">
    <property type="entry name" value="Vaccinia Virus protein VP39"/>
    <property type="match status" value="1"/>
</dbReference>
<dbReference type="GO" id="GO:0008168">
    <property type="term" value="F:methyltransferase activity"/>
    <property type="evidence" value="ECO:0007669"/>
    <property type="project" value="UniProtKB-KW"/>
</dbReference>
<comment type="caution">
    <text evidence="3">The sequence shown here is derived from an EMBL/GenBank/DDBJ whole genome shotgun (WGS) entry which is preliminary data.</text>
</comment>
<feature type="compositionally biased region" description="Polar residues" evidence="2">
    <location>
        <begin position="1"/>
        <end position="15"/>
    </location>
</feature>
<name>A0AA39WD84_9PEZI</name>
<proteinExistence type="inferred from homology"/>
<evidence type="ECO:0000256" key="1">
    <source>
        <dbReference type="ARBA" id="ARBA00038158"/>
    </source>
</evidence>
<evidence type="ECO:0000313" key="3">
    <source>
        <dbReference type="EMBL" id="KAK0613243.1"/>
    </source>
</evidence>
<evidence type="ECO:0000313" key="4">
    <source>
        <dbReference type="Proteomes" id="UP001175000"/>
    </source>
</evidence>
<dbReference type="PANTHER" id="PTHR43591">
    <property type="entry name" value="METHYLTRANSFERASE"/>
    <property type="match status" value="1"/>
</dbReference>
<gene>
    <name evidence="3" type="ORF">B0T14DRAFT_484856</name>
</gene>
<dbReference type="InterPro" id="IPR029063">
    <property type="entry name" value="SAM-dependent_MTases_sf"/>
</dbReference>
<keyword evidence="3" id="KW-0808">Transferase</keyword>
<keyword evidence="4" id="KW-1185">Reference proteome</keyword>
<protein>
    <submittedName>
        <fullName evidence="3">S-adenosyl-L-methionine-dependent methyltransferase</fullName>
    </submittedName>
</protein>
<comment type="similarity">
    <text evidence="1">Belongs to the methyltransferase superfamily. LaeA methyltransferase family.</text>
</comment>
<reference evidence="3" key="1">
    <citation type="submission" date="2023-06" db="EMBL/GenBank/DDBJ databases">
        <title>Genome-scale phylogeny and comparative genomics of the fungal order Sordariales.</title>
        <authorList>
            <consortium name="Lawrence Berkeley National Laboratory"/>
            <person name="Hensen N."/>
            <person name="Bonometti L."/>
            <person name="Westerberg I."/>
            <person name="Brannstrom I.O."/>
            <person name="Guillou S."/>
            <person name="Cros-Aarteil S."/>
            <person name="Calhoun S."/>
            <person name="Haridas S."/>
            <person name="Kuo A."/>
            <person name="Mondo S."/>
            <person name="Pangilinan J."/>
            <person name="Riley R."/>
            <person name="Labutti K."/>
            <person name="Andreopoulos B."/>
            <person name="Lipzen A."/>
            <person name="Chen C."/>
            <person name="Yanf M."/>
            <person name="Daum C."/>
            <person name="Ng V."/>
            <person name="Clum A."/>
            <person name="Steindorff A."/>
            <person name="Ohm R."/>
            <person name="Martin F."/>
            <person name="Silar P."/>
            <person name="Natvig D."/>
            <person name="Lalanne C."/>
            <person name="Gautier V."/>
            <person name="Ament-Velasquez S.L."/>
            <person name="Kruys A."/>
            <person name="Hutchinson M.I."/>
            <person name="Powell A.J."/>
            <person name="Barry K."/>
            <person name="Miller A.N."/>
            <person name="Grigoriev I.V."/>
            <person name="Debuchy R."/>
            <person name="Gladieux P."/>
            <person name="Thoren M.H."/>
            <person name="Johannesson H."/>
        </authorList>
    </citation>
    <scope>NUCLEOTIDE SEQUENCE</scope>
    <source>
        <strain evidence="3">CBS 606.72</strain>
    </source>
</reference>
<accession>A0AA39WD84</accession>
<dbReference type="SUPFAM" id="SSF53335">
    <property type="entry name" value="S-adenosyl-L-methionine-dependent methyltransferases"/>
    <property type="match status" value="1"/>
</dbReference>
<dbReference type="AlphaFoldDB" id="A0AA39WD84"/>
<dbReference type="CDD" id="cd02440">
    <property type="entry name" value="AdoMet_MTases"/>
    <property type="match status" value="1"/>
</dbReference>
<dbReference type="Pfam" id="PF13489">
    <property type="entry name" value="Methyltransf_23"/>
    <property type="match status" value="1"/>
</dbReference>
<sequence length="340" mass="38118">MSQNLNPSTQGSNEQAPPIIADPSHSLHTHTDDSISVATSASSITSSVLRFRSVHGRTYQNYDGASYWQPNDATQNDGLDLQHHMMLLIASNKLFLSPLTNPTSVLDIGTGTGLWAIDFAEQYPSASVIGTDLSPIQPPWAPPNVHFELDDATAEWTFTENQFDFIHIRYLTGSIPDWKMVYEQAYRCLKPGGWIEHTDFTIEVRCDDGSVPKGTAYDWWTQFFVDAGNKIGRTFLVTKDNQNVRWLREAGFAGPIHTRNYKMPIGTWPKDAVLKEVGAFNQVACEQGLEGFAVLLGTQVLGYSMEELKVIFDDMRKCIRNKAYHAYYPASTTWTQKPPS</sequence>
<organism evidence="3 4">
    <name type="scientific">Immersiella caudata</name>
    <dbReference type="NCBI Taxonomy" id="314043"/>
    <lineage>
        <taxon>Eukaryota</taxon>
        <taxon>Fungi</taxon>
        <taxon>Dikarya</taxon>
        <taxon>Ascomycota</taxon>
        <taxon>Pezizomycotina</taxon>
        <taxon>Sordariomycetes</taxon>
        <taxon>Sordariomycetidae</taxon>
        <taxon>Sordariales</taxon>
        <taxon>Lasiosphaeriaceae</taxon>
        <taxon>Immersiella</taxon>
    </lineage>
</organism>
<dbReference type="GO" id="GO:0032259">
    <property type="term" value="P:methylation"/>
    <property type="evidence" value="ECO:0007669"/>
    <property type="project" value="UniProtKB-KW"/>
</dbReference>
<dbReference type="PANTHER" id="PTHR43591:SF10">
    <property type="entry name" value="ABC TRANSMEMBRANE TYPE-1 DOMAIN-CONTAINING PROTEIN-RELATED"/>
    <property type="match status" value="1"/>
</dbReference>
<dbReference type="EMBL" id="JAULSU010000006">
    <property type="protein sequence ID" value="KAK0613243.1"/>
    <property type="molecule type" value="Genomic_DNA"/>
</dbReference>
<dbReference type="Proteomes" id="UP001175000">
    <property type="component" value="Unassembled WGS sequence"/>
</dbReference>
<keyword evidence="3" id="KW-0489">Methyltransferase</keyword>